<dbReference type="InterPro" id="IPR032675">
    <property type="entry name" value="LRR_dom_sf"/>
</dbReference>
<dbReference type="Gene3D" id="3.80.10.10">
    <property type="entry name" value="Ribonuclease Inhibitor"/>
    <property type="match status" value="1"/>
</dbReference>
<feature type="coiled-coil region" evidence="4">
    <location>
        <begin position="240"/>
        <end position="278"/>
    </location>
</feature>
<dbReference type="SMART" id="SM00368">
    <property type="entry name" value="LRR_RI"/>
    <property type="match status" value="2"/>
</dbReference>
<dbReference type="GO" id="GO:0005856">
    <property type="term" value="C:cytoskeleton"/>
    <property type="evidence" value="ECO:0007669"/>
    <property type="project" value="UniProtKB-SubCell"/>
</dbReference>
<comment type="caution">
    <text evidence="6">The sequence shown here is derived from an EMBL/GenBank/DDBJ whole genome shotgun (WGS) entry which is preliminary data.</text>
</comment>
<evidence type="ECO:0000256" key="2">
    <source>
        <dbReference type="ARBA" id="ARBA00022490"/>
    </source>
</evidence>
<dbReference type="GO" id="GO:0005523">
    <property type="term" value="F:tropomyosin binding"/>
    <property type="evidence" value="ECO:0007669"/>
    <property type="project" value="InterPro"/>
</dbReference>
<dbReference type="EMBL" id="JBGBPQ010000008">
    <property type="protein sequence ID" value="KAL1521096.1"/>
    <property type="molecule type" value="Genomic_DNA"/>
</dbReference>
<keyword evidence="3" id="KW-0206">Cytoskeleton</keyword>
<dbReference type="AlphaFoldDB" id="A0AB34JI78"/>
<feature type="region of interest" description="Disordered" evidence="5">
    <location>
        <begin position="210"/>
        <end position="236"/>
    </location>
</feature>
<name>A0AB34JI78_PRYPA</name>
<keyword evidence="2" id="KW-0963">Cytoplasm</keyword>
<protein>
    <submittedName>
        <fullName evidence="6">Uncharacterized protein</fullName>
    </submittedName>
</protein>
<dbReference type="GO" id="GO:0007015">
    <property type="term" value="P:actin filament organization"/>
    <property type="evidence" value="ECO:0007669"/>
    <property type="project" value="TreeGrafter"/>
</dbReference>
<evidence type="ECO:0000256" key="1">
    <source>
        <dbReference type="ARBA" id="ARBA00004245"/>
    </source>
</evidence>
<keyword evidence="4" id="KW-0175">Coiled coil</keyword>
<dbReference type="GO" id="GO:0051694">
    <property type="term" value="P:pointed-end actin filament capping"/>
    <property type="evidence" value="ECO:0007669"/>
    <property type="project" value="InterPro"/>
</dbReference>
<evidence type="ECO:0000256" key="3">
    <source>
        <dbReference type="ARBA" id="ARBA00023212"/>
    </source>
</evidence>
<keyword evidence="7" id="KW-1185">Reference proteome</keyword>
<sequence>MAAEATQGTISVKRAASFSRKNLRMTAGEAIKRLAENDARLTTCDLSNSAVLQMKANELMPKLGEALANNTVCTELNLASCGIDDASCEHLGTALQRNSTLTLLNLEGNKVHNDGAIALANGLAVNKGLLTLNLLNQTGARYGDQTLQAYLNMFDTNVTLLKIVWRLESRKSFSLTKMLTRNNDIDRRIKAGKEYAELLPEGVVYQGAPLTASKSDENSDAVAPRTSGRKSATTPAQAKVEAIKRELELLDAEHVEAIAALEAEFDKKVEQLKAESEATAAPAPEMHKKWSNPLFFSEVAARPRTAAHEELERRDSGLGISKFMPHVQVEGYEQLMPHHFLVAQNN</sequence>
<dbReference type="Pfam" id="PF13516">
    <property type="entry name" value="LRR_6"/>
    <property type="match status" value="2"/>
</dbReference>
<dbReference type="PANTHER" id="PTHR10901">
    <property type="entry name" value="TROPOMODULIN"/>
    <property type="match status" value="1"/>
</dbReference>
<dbReference type="Proteomes" id="UP001515480">
    <property type="component" value="Unassembled WGS sequence"/>
</dbReference>
<accession>A0AB34JI78</accession>
<organism evidence="6 7">
    <name type="scientific">Prymnesium parvum</name>
    <name type="common">Toxic golden alga</name>
    <dbReference type="NCBI Taxonomy" id="97485"/>
    <lineage>
        <taxon>Eukaryota</taxon>
        <taxon>Haptista</taxon>
        <taxon>Haptophyta</taxon>
        <taxon>Prymnesiophyceae</taxon>
        <taxon>Prymnesiales</taxon>
        <taxon>Prymnesiaceae</taxon>
        <taxon>Prymnesium</taxon>
    </lineage>
</organism>
<dbReference type="PANTHER" id="PTHR10901:SF6">
    <property type="entry name" value="TROPOMODULIN, ISOFORM N"/>
    <property type="match status" value="1"/>
</dbReference>
<dbReference type="InterPro" id="IPR001611">
    <property type="entry name" value="Leu-rich_rpt"/>
</dbReference>
<dbReference type="InterPro" id="IPR004934">
    <property type="entry name" value="TMOD"/>
</dbReference>
<proteinExistence type="predicted"/>
<dbReference type="SUPFAM" id="SSF52047">
    <property type="entry name" value="RNI-like"/>
    <property type="match status" value="1"/>
</dbReference>
<evidence type="ECO:0000313" key="7">
    <source>
        <dbReference type="Proteomes" id="UP001515480"/>
    </source>
</evidence>
<gene>
    <name evidence="6" type="ORF">AB1Y20_022650</name>
</gene>
<comment type="subcellular location">
    <subcellularLocation>
        <location evidence="1">Cytoplasm</location>
        <location evidence="1">Cytoskeleton</location>
    </subcellularLocation>
</comment>
<evidence type="ECO:0000256" key="4">
    <source>
        <dbReference type="SAM" id="Coils"/>
    </source>
</evidence>
<evidence type="ECO:0000313" key="6">
    <source>
        <dbReference type="EMBL" id="KAL1521096.1"/>
    </source>
</evidence>
<evidence type="ECO:0000256" key="5">
    <source>
        <dbReference type="SAM" id="MobiDB-lite"/>
    </source>
</evidence>
<reference evidence="6 7" key="1">
    <citation type="journal article" date="2024" name="Science">
        <title>Giant polyketide synthase enzymes in the biosynthesis of giant marine polyether toxins.</title>
        <authorList>
            <person name="Fallon T.R."/>
            <person name="Shende V.V."/>
            <person name="Wierzbicki I.H."/>
            <person name="Pendleton A.L."/>
            <person name="Watervoot N.F."/>
            <person name="Auber R.P."/>
            <person name="Gonzalez D.J."/>
            <person name="Wisecaver J.H."/>
            <person name="Moore B.S."/>
        </authorList>
    </citation>
    <scope>NUCLEOTIDE SEQUENCE [LARGE SCALE GENOMIC DNA]</scope>
    <source>
        <strain evidence="6 7">12B1</strain>
    </source>
</reference>